<organism evidence="1">
    <name type="scientific">marine metagenome</name>
    <dbReference type="NCBI Taxonomy" id="408172"/>
    <lineage>
        <taxon>unclassified sequences</taxon>
        <taxon>metagenomes</taxon>
        <taxon>ecological metagenomes</taxon>
    </lineage>
</organism>
<gene>
    <name evidence="1" type="ORF">METZ01_LOCUS459875</name>
</gene>
<proteinExistence type="predicted"/>
<dbReference type="EMBL" id="UINC01192073">
    <property type="protein sequence ID" value="SVE07021.1"/>
    <property type="molecule type" value="Genomic_DNA"/>
</dbReference>
<evidence type="ECO:0008006" key="2">
    <source>
        <dbReference type="Google" id="ProtNLM"/>
    </source>
</evidence>
<reference evidence="1" key="1">
    <citation type="submission" date="2018-05" db="EMBL/GenBank/DDBJ databases">
        <authorList>
            <person name="Lanie J.A."/>
            <person name="Ng W.-L."/>
            <person name="Kazmierczak K.M."/>
            <person name="Andrzejewski T.M."/>
            <person name="Davidsen T.M."/>
            <person name="Wayne K.J."/>
            <person name="Tettelin H."/>
            <person name="Glass J.I."/>
            <person name="Rusch D."/>
            <person name="Podicherti R."/>
            <person name="Tsui H.-C.T."/>
            <person name="Winkler M.E."/>
        </authorList>
    </citation>
    <scope>NUCLEOTIDE SEQUENCE</scope>
</reference>
<accession>A0A383AHE8</accession>
<dbReference type="SUPFAM" id="SSF75005">
    <property type="entry name" value="Arabinanase/levansucrase/invertase"/>
    <property type="match status" value="1"/>
</dbReference>
<sequence length="139" mass="15867">MTRLLDVGTKKQLFIDDLVIDETRGVTRNLNQPDKYAGNPVMIPLYPWEGRLQLYGTVWRDEDGSWRMWYQGMGGMGVAHMGLDLKGTPFEFLNFDLKNLLYNICYATSNDGIHWERPNIGLVEHKGSTDNNIILSDAS</sequence>
<feature type="non-terminal residue" evidence="1">
    <location>
        <position position="139"/>
    </location>
</feature>
<protein>
    <recommendedName>
        <fullName evidence="2">Glycosyl hydrolase family 32 N-terminal domain-containing protein</fullName>
    </recommendedName>
</protein>
<evidence type="ECO:0000313" key="1">
    <source>
        <dbReference type="EMBL" id="SVE07021.1"/>
    </source>
</evidence>
<name>A0A383AHE8_9ZZZZ</name>
<dbReference type="AlphaFoldDB" id="A0A383AHE8"/>
<dbReference type="Gene3D" id="2.115.10.20">
    <property type="entry name" value="Glycosyl hydrolase domain, family 43"/>
    <property type="match status" value="1"/>
</dbReference>
<dbReference type="InterPro" id="IPR023296">
    <property type="entry name" value="Glyco_hydro_beta-prop_sf"/>
</dbReference>